<protein>
    <submittedName>
        <fullName evidence="1">Uncharacterized protein</fullName>
    </submittedName>
</protein>
<evidence type="ECO:0000313" key="1">
    <source>
        <dbReference type="EMBL" id="KAI8560327.1"/>
    </source>
</evidence>
<dbReference type="Proteomes" id="UP001062846">
    <property type="component" value="Chromosome 4"/>
</dbReference>
<name>A0ACC0P5Q6_RHOML</name>
<evidence type="ECO:0000313" key="2">
    <source>
        <dbReference type="Proteomes" id="UP001062846"/>
    </source>
</evidence>
<organism evidence="1 2">
    <name type="scientific">Rhododendron molle</name>
    <name type="common">Chinese azalea</name>
    <name type="synonym">Azalea mollis</name>
    <dbReference type="NCBI Taxonomy" id="49168"/>
    <lineage>
        <taxon>Eukaryota</taxon>
        <taxon>Viridiplantae</taxon>
        <taxon>Streptophyta</taxon>
        <taxon>Embryophyta</taxon>
        <taxon>Tracheophyta</taxon>
        <taxon>Spermatophyta</taxon>
        <taxon>Magnoliopsida</taxon>
        <taxon>eudicotyledons</taxon>
        <taxon>Gunneridae</taxon>
        <taxon>Pentapetalae</taxon>
        <taxon>asterids</taxon>
        <taxon>Ericales</taxon>
        <taxon>Ericaceae</taxon>
        <taxon>Ericoideae</taxon>
        <taxon>Rhodoreae</taxon>
        <taxon>Rhododendron</taxon>
    </lineage>
</organism>
<keyword evidence="2" id="KW-1185">Reference proteome</keyword>
<sequence>MASSSNQNMGALPFSFPQNYDFWCLKMKTQLMSNNVWEYVQDGFEDHKGVETLTNEQKKQLKVDNYENLNMKDSDLLNDYFSRLMDVVNQMKTYVEDVTTQKIV</sequence>
<proteinExistence type="predicted"/>
<dbReference type="EMBL" id="CM046391">
    <property type="protein sequence ID" value="KAI8560327.1"/>
    <property type="molecule type" value="Genomic_DNA"/>
</dbReference>
<comment type="caution">
    <text evidence="1">The sequence shown here is derived from an EMBL/GenBank/DDBJ whole genome shotgun (WGS) entry which is preliminary data.</text>
</comment>
<reference evidence="1" key="1">
    <citation type="submission" date="2022-02" db="EMBL/GenBank/DDBJ databases">
        <title>Plant Genome Project.</title>
        <authorList>
            <person name="Zhang R.-G."/>
        </authorList>
    </citation>
    <scope>NUCLEOTIDE SEQUENCE</scope>
    <source>
        <strain evidence="1">AT1</strain>
    </source>
</reference>
<gene>
    <name evidence="1" type="ORF">RHMOL_Rhmol04G0246700</name>
</gene>
<accession>A0ACC0P5Q6</accession>